<protein>
    <submittedName>
        <fullName evidence="2">Uncharacterized protein</fullName>
    </submittedName>
</protein>
<feature type="transmembrane region" description="Helical" evidence="1">
    <location>
        <begin position="20"/>
        <end position="41"/>
    </location>
</feature>
<organism evidence="2 3">
    <name type="scientific">Streptomyces melanosporofaciens</name>
    <dbReference type="NCBI Taxonomy" id="67327"/>
    <lineage>
        <taxon>Bacteria</taxon>
        <taxon>Bacillati</taxon>
        <taxon>Actinomycetota</taxon>
        <taxon>Actinomycetes</taxon>
        <taxon>Kitasatosporales</taxon>
        <taxon>Streptomycetaceae</taxon>
        <taxon>Streptomyces</taxon>
        <taxon>Streptomyces violaceusniger group</taxon>
    </lineage>
</organism>
<keyword evidence="1" id="KW-0812">Transmembrane</keyword>
<dbReference type="RefSeq" id="WP_280143010.1">
    <property type="nucleotide sequence ID" value="NZ_FNST01000002.1"/>
</dbReference>
<dbReference type="AlphaFoldDB" id="A0A1H4PJ20"/>
<evidence type="ECO:0000313" key="3">
    <source>
        <dbReference type="Proteomes" id="UP000198609"/>
    </source>
</evidence>
<dbReference type="Proteomes" id="UP000198609">
    <property type="component" value="Unassembled WGS sequence"/>
</dbReference>
<sequence>MSGEFWRTIQLAMEKDNWTARLVVVSCVTAAAVLGICLIGATR</sequence>
<dbReference type="EMBL" id="FNST01000002">
    <property type="protein sequence ID" value="SEC07379.1"/>
    <property type="molecule type" value="Genomic_DNA"/>
</dbReference>
<name>A0A1H4PJ20_STRMJ</name>
<keyword evidence="1" id="KW-0472">Membrane</keyword>
<reference evidence="3" key="1">
    <citation type="submission" date="2016-10" db="EMBL/GenBank/DDBJ databases">
        <authorList>
            <person name="Varghese N."/>
            <person name="Submissions S."/>
        </authorList>
    </citation>
    <scope>NUCLEOTIDE SEQUENCE [LARGE SCALE GENOMIC DNA]</scope>
    <source>
        <strain evidence="3">DSM 40318</strain>
    </source>
</reference>
<proteinExistence type="predicted"/>
<evidence type="ECO:0000313" key="2">
    <source>
        <dbReference type="EMBL" id="SEC07379.1"/>
    </source>
</evidence>
<gene>
    <name evidence="2" type="ORF">SAMN04490356_2792</name>
</gene>
<accession>A0A1H4PJ20</accession>
<evidence type="ECO:0000256" key="1">
    <source>
        <dbReference type="SAM" id="Phobius"/>
    </source>
</evidence>
<keyword evidence="1" id="KW-1133">Transmembrane helix</keyword>
<keyword evidence="3" id="KW-1185">Reference proteome</keyword>